<evidence type="ECO:0000313" key="2">
    <source>
        <dbReference type="EMBL" id="ASS76677.1"/>
    </source>
</evidence>
<evidence type="ECO:0000313" key="3">
    <source>
        <dbReference type="Proteomes" id="UP000214688"/>
    </source>
</evidence>
<keyword evidence="1" id="KW-0472">Membrane</keyword>
<dbReference type="Proteomes" id="UP000214688">
    <property type="component" value="Chromosome"/>
</dbReference>
<dbReference type="EMBL" id="CP022657">
    <property type="protein sequence ID" value="ASS76677.1"/>
    <property type="molecule type" value="Genomic_DNA"/>
</dbReference>
<evidence type="ECO:0000256" key="1">
    <source>
        <dbReference type="SAM" id="Phobius"/>
    </source>
</evidence>
<proteinExistence type="predicted"/>
<feature type="transmembrane region" description="Helical" evidence="1">
    <location>
        <begin position="12"/>
        <end position="34"/>
    </location>
</feature>
<organism evidence="2 3">
    <name type="scientific">Tumebacillus algifaecis</name>
    <dbReference type="NCBI Taxonomy" id="1214604"/>
    <lineage>
        <taxon>Bacteria</taxon>
        <taxon>Bacillati</taxon>
        <taxon>Bacillota</taxon>
        <taxon>Bacilli</taxon>
        <taxon>Bacillales</taxon>
        <taxon>Alicyclobacillaceae</taxon>
        <taxon>Tumebacillus</taxon>
    </lineage>
</organism>
<dbReference type="KEGG" id="tab:CIG75_18005"/>
<feature type="transmembrane region" description="Helical" evidence="1">
    <location>
        <begin position="214"/>
        <end position="231"/>
    </location>
</feature>
<feature type="transmembrane region" description="Helical" evidence="1">
    <location>
        <begin position="75"/>
        <end position="97"/>
    </location>
</feature>
<feature type="transmembrane region" description="Helical" evidence="1">
    <location>
        <begin position="145"/>
        <end position="167"/>
    </location>
</feature>
<reference evidence="2 3" key="1">
    <citation type="journal article" date="2015" name="Int. J. Syst. Evol. Microbiol.">
        <title>Tumebacillus algifaecis sp. nov., isolated from decomposing algal scum.</title>
        <authorList>
            <person name="Wu Y.F."/>
            <person name="Zhang B."/>
            <person name="Xing P."/>
            <person name="Wu Q.L."/>
            <person name="Liu S.J."/>
        </authorList>
    </citation>
    <scope>NUCLEOTIDE SEQUENCE [LARGE SCALE GENOMIC DNA]</scope>
    <source>
        <strain evidence="2 3">THMBR28</strain>
    </source>
</reference>
<feature type="transmembrane region" description="Helical" evidence="1">
    <location>
        <begin position="188"/>
        <end position="208"/>
    </location>
</feature>
<sequence>MTTNSDGRGWLWLGAALFAIGYEVVMQVLSWWLLSPPKSFAPILSLKVTANLGLPSFQQLLEAAHLPRADEGYSLVIGLLTVLIYGAANAYYLSLLARSQHDLPGGPLDDLSHTYGKLLLWMIVQTLVGAVMIPLIVLVGEVGGLLSVAFLLWFRYHFLFFEFVLLVERSAFTKTFRRAVELRKRVQRRALSAFITIVVIQTLLAFFLNGFFSFGTIALLLPLQMILLTMIQSRLMQAFFEAREA</sequence>
<keyword evidence="1" id="KW-1133">Transmembrane helix</keyword>
<keyword evidence="1" id="KW-0812">Transmembrane</keyword>
<dbReference type="RefSeq" id="WP_094237905.1">
    <property type="nucleotide sequence ID" value="NZ_CP022657.1"/>
</dbReference>
<dbReference type="OrthoDB" id="2381444at2"/>
<dbReference type="AlphaFoldDB" id="A0A223D5B1"/>
<keyword evidence="3" id="KW-1185">Reference proteome</keyword>
<name>A0A223D5B1_9BACL</name>
<gene>
    <name evidence="2" type="ORF">CIG75_18005</name>
</gene>
<feature type="transmembrane region" description="Helical" evidence="1">
    <location>
        <begin position="118"/>
        <end position="139"/>
    </location>
</feature>
<accession>A0A223D5B1</accession>
<protein>
    <submittedName>
        <fullName evidence="2">Uncharacterized protein</fullName>
    </submittedName>
</protein>